<reference evidence="2 3" key="1">
    <citation type="submission" date="2021-03" db="EMBL/GenBank/DDBJ databases">
        <title>Complete Genome Sequence Data of Xenorhabdus budapestensis strain C72, a Candidate Biological Control Agent, from China.</title>
        <authorList>
            <person name="LI B."/>
            <person name="WANG S."/>
            <person name="QIU D."/>
        </authorList>
    </citation>
    <scope>NUCLEOTIDE SEQUENCE [LARGE SCALE GENOMIC DNA]</scope>
    <source>
        <strain evidence="2 3">C-7-2</strain>
    </source>
</reference>
<gene>
    <name evidence="2" type="ORF">HGO23_16280</name>
</gene>
<organism evidence="2 3">
    <name type="scientific">Xenorhabdus budapestensis</name>
    <dbReference type="NCBI Taxonomy" id="290110"/>
    <lineage>
        <taxon>Bacteria</taxon>
        <taxon>Pseudomonadati</taxon>
        <taxon>Pseudomonadota</taxon>
        <taxon>Gammaproteobacteria</taxon>
        <taxon>Enterobacterales</taxon>
        <taxon>Morganellaceae</taxon>
        <taxon>Xenorhabdus</taxon>
    </lineage>
</organism>
<name>A0ABX7VQE4_XENBU</name>
<keyword evidence="1" id="KW-0472">Membrane</keyword>
<dbReference type="InterPro" id="IPR003474">
    <property type="entry name" value="Glcn_transporter"/>
</dbReference>
<sequence>MNLSNKLPTTLDKRGGRVDFLGEPIIVLAISVLLAIYTLMPKVNKHEVIEHLENSLKMAGVILLVTGAGSALGAVLHESGTM</sequence>
<evidence type="ECO:0000313" key="2">
    <source>
        <dbReference type="EMBL" id="QTL41772.1"/>
    </source>
</evidence>
<evidence type="ECO:0000256" key="1">
    <source>
        <dbReference type="SAM" id="Phobius"/>
    </source>
</evidence>
<keyword evidence="3" id="KW-1185">Reference proteome</keyword>
<feature type="transmembrane region" description="Helical" evidence="1">
    <location>
        <begin position="20"/>
        <end position="39"/>
    </location>
</feature>
<evidence type="ECO:0008006" key="4">
    <source>
        <dbReference type="Google" id="ProtNLM"/>
    </source>
</evidence>
<dbReference type="PANTHER" id="PTHR30354:SF11">
    <property type="entry name" value="PERMEASE"/>
    <property type="match status" value="1"/>
</dbReference>
<evidence type="ECO:0000313" key="3">
    <source>
        <dbReference type="Proteomes" id="UP000665047"/>
    </source>
</evidence>
<proteinExistence type="predicted"/>
<dbReference type="Proteomes" id="UP000665047">
    <property type="component" value="Chromosome"/>
</dbReference>
<protein>
    <recommendedName>
        <fullName evidence="4">Gluconate permease</fullName>
    </recommendedName>
</protein>
<keyword evidence="1" id="KW-1133">Transmembrane helix</keyword>
<feature type="transmembrane region" description="Helical" evidence="1">
    <location>
        <begin position="59"/>
        <end position="77"/>
    </location>
</feature>
<dbReference type="EMBL" id="CP072455">
    <property type="protein sequence ID" value="QTL41772.1"/>
    <property type="molecule type" value="Genomic_DNA"/>
</dbReference>
<accession>A0ABX7VQE4</accession>
<dbReference type="Pfam" id="PF02447">
    <property type="entry name" value="GntP_permease"/>
    <property type="match status" value="1"/>
</dbReference>
<dbReference type="PANTHER" id="PTHR30354">
    <property type="entry name" value="GNT FAMILY GLUCONATE TRANSPORTER"/>
    <property type="match status" value="1"/>
</dbReference>
<keyword evidence="1" id="KW-0812">Transmembrane</keyword>